<dbReference type="PANTHER" id="PTHR23309">
    <property type="entry name" value="3-HYDROXYACYL-COA DEHYROGENASE"/>
    <property type="match status" value="1"/>
</dbReference>
<dbReference type="EMBL" id="JACEIB010000003">
    <property type="protein sequence ID" value="MBA2933860.1"/>
    <property type="molecule type" value="Genomic_DNA"/>
</dbReference>
<feature type="domain" description="3-hydroxyacyl-CoA dehydrogenase NAD binding" evidence="17">
    <location>
        <begin position="301"/>
        <end position="476"/>
    </location>
</feature>
<dbReference type="RefSeq" id="WP_160363651.1">
    <property type="nucleotide sequence ID" value="NZ_JACEIB010000003.1"/>
</dbReference>
<evidence type="ECO:0000256" key="13">
    <source>
        <dbReference type="ARBA" id="ARBA00023268"/>
    </source>
</evidence>
<dbReference type="Pfam" id="PF00378">
    <property type="entry name" value="ECH_1"/>
    <property type="match status" value="1"/>
</dbReference>
<dbReference type="CDD" id="cd06558">
    <property type="entry name" value="crotonase-like"/>
    <property type="match status" value="1"/>
</dbReference>
<keyword evidence="7" id="KW-0560">Oxidoreductase</keyword>
<evidence type="ECO:0000256" key="6">
    <source>
        <dbReference type="ARBA" id="ARBA00022963"/>
    </source>
</evidence>
<keyword evidence="8" id="KW-0520">NAD</keyword>
<dbReference type="Gene3D" id="3.90.226.10">
    <property type="entry name" value="2-enoyl-CoA Hydratase, Chain A, domain 1"/>
    <property type="match status" value="1"/>
</dbReference>
<evidence type="ECO:0000256" key="14">
    <source>
        <dbReference type="ARBA" id="ARBA00049556"/>
    </source>
</evidence>
<dbReference type="InterPro" id="IPR018376">
    <property type="entry name" value="Enoyl-CoA_hyd/isom_CS"/>
</dbReference>
<dbReference type="AlphaFoldDB" id="A0A838L4N0"/>
<dbReference type="Pfam" id="PF02737">
    <property type="entry name" value="3HCDH_N"/>
    <property type="match status" value="1"/>
</dbReference>
<dbReference type="PROSITE" id="PS00166">
    <property type="entry name" value="ENOYL_COA_HYDRATASE"/>
    <property type="match status" value="1"/>
</dbReference>
<comment type="similarity">
    <text evidence="3">In the N-terminal section; belongs to the enoyl-CoA hydratase/isomerase family.</text>
</comment>
<dbReference type="Proteomes" id="UP000570166">
    <property type="component" value="Unassembled WGS sequence"/>
</dbReference>
<evidence type="ECO:0000256" key="11">
    <source>
        <dbReference type="ARBA" id="ARBA00023235"/>
    </source>
</evidence>
<sequence>MSDVGSISIEDGIGVLTIDNPPVNALGLRARQALRDGFAQLTADDSVRAIVLICAGRTFFAGADISEFGKPIEQPDLAAVFGIVENATKPVIAAIHGTALGGGYETALVCHYRIAVPSAKVGLPEVNLGLLPGAGGTQRLPRVVGVEAALEIIGGGKPIPAKKALEYGMIDALAEEGKLREDAIAFAKKIVVERAPLLRVRDREDKIAPARGHPEIYADYLKKNARAFRGYKAPGNIAKAVEASVESPDFETGMTREHALFEELLNSTESAAQRYYFFAERETGKVPDVPSGTPTIDIVRVGVIGAGTMGGGIAMNFLNVGTPVTLVEMTQEALDRGIGVIRRNYEATAKKGRMTDAQVEQRMALITPALGLEALADVDLVIEAVFEEIGIKKDVFGKLDAICKQGAILASNTSFLDLDEIAAATKRPEWVVGLHFFSPANVMRLLEVVRGRKTSKEVVATAMKLAKAIGKVPVLAGVCYGFIANRIMRPYMTGADDLVLEGPTPPEVDKAIYDYGFAMGPFQMIDLVGLDVIGRGGNERTLGGDLVKRDRLGQKKNGGFYDYDERRNATFSPVAAEVIADLARHKGVENKGGLPADAIVARLLYPVVNEGAKVLQEGIALRASDIDVAAILGYNWPIYTGGPMFWADTVGLDKVVEGLRAMGIEPAEILVGKAKAGERFTR</sequence>
<evidence type="ECO:0000256" key="9">
    <source>
        <dbReference type="ARBA" id="ARBA00023098"/>
    </source>
</evidence>
<evidence type="ECO:0000256" key="8">
    <source>
        <dbReference type="ARBA" id="ARBA00023027"/>
    </source>
</evidence>
<comment type="subcellular location">
    <subcellularLocation>
        <location evidence="1">Peroxisome</location>
    </subcellularLocation>
</comment>
<comment type="pathway">
    <text evidence="2">Lipid metabolism; fatty acid beta-oxidation.</text>
</comment>
<dbReference type="GO" id="GO:0016853">
    <property type="term" value="F:isomerase activity"/>
    <property type="evidence" value="ECO:0007669"/>
    <property type="project" value="UniProtKB-KW"/>
</dbReference>
<dbReference type="GO" id="GO:0070403">
    <property type="term" value="F:NAD+ binding"/>
    <property type="evidence" value="ECO:0007669"/>
    <property type="project" value="InterPro"/>
</dbReference>
<comment type="catalytic activity">
    <reaction evidence="14">
        <text>a (3S)-3-hydroxyacyl-CoA + NAD(+) = a 3-oxoacyl-CoA + NADH + H(+)</text>
        <dbReference type="Rhea" id="RHEA:22432"/>
        <dbReference type="ChEBI" id="CHEBI:15378"/>
        <dbReference type="ChEBI" id="CHEBI:57318"/>
        <dbReference type="ChEBI" id="CHEBI:57540"/>
        <dbReference type="ChEBI" id="CHEBI:57945"/>
        <dbReference type="ChEBI" id="CHEBI:90726"/>
        <dbReference type="EC" id="1.1.1.35"/>
    </reaction>
</comment>
<dbReference type="Gene3D" id="3.40.50.720">
    <property type="entry name" value="NAD(P)-binding Rossmann-like Domain"/>
    <property type="match status" value="1"/>
</dbReference>
<feature type="domain" description="3-hydroxyacyl-CoA dehydrogenase C-terminal" evidence="16">
    <location>
        <begin position="599"/>
        <end position="662"/>
    </location>
</feature>
<protein>
    <submittedName>
        <fullName evidence="18">Enoyl-CoA hydratase/isomerase family protein</fullName>
    </submittedName>
</protein>
<evidence type="ECO:0000313" key="19">
    <source>
        <dbReference type="Proteomes" id="UP000570166"/>
    </source>
</evidence>
<dbReference type="UniPathway" id="UPA00659"/>
<evidence type="ECO:0000256" key="15">
    <source>
        <dbReference type="RuleBase" id="RU003707"/>
    </source>
</evidence>
<comment type="caution">
    <text evidence="18">The sequence shown here is derived from an EMBL/GenBank/DDBJ whole genome shotgun (WGS) entry which is preliminary data.</text>
</comment>
<keyword evidence="6" id="KW-0442">Lipid degradation</keyword>
<dbReference type="InterPro" id="IPR001753">
    <property type="entry name" value="Enoyl-CoA_hydra/iso"/>
</dbReference>
<evidence type="ECO:0000256" key="2">
    <source>
        <dbReference type="ARBA" id="ARBA00005005"/>
    </source>
</evidence>
<evidence type="ECO:0000256" key="5">
    <source>
        <dbReference type="ARBA" id="ARBA00022832"/>
    </source>
</evidence>
<organism evidence="18 19">
    <name type="scientific">Sphingomonas chungangi</name>
    <dbReference type="NCBI Taxonomy" id="2683589"/>
    <lineage>
        <taxon>Bacteria</taxon>
        <taxon>Pseudomonadati</taxon>
        <taxon>Pseudomonadota</taxon>
        <taxon>Alphaproteobacteria</taxon>
        <taxon>Sphingomonadales</taxon>
        <taxon>Sphingomonadaceae</taxon>
        <taxon>Sphingomonas</taxon>
    </lineage>
</organism>
<evidence type="ECO:0000256" key="10">
    <source>
        <dbReference type="ARBA" id="ARBA00023140"/>
    </source>
</evidence>
<comment type="subunit">
    <text evidence="4">Monomer.</text>
</comment>
<keyword evidence="13" id="KW-0511">Multifunctional enzyme</keyword>
<gene>
    <name evidence="18" type="ORF">HZF05_07065</name>
</gene>
<dbReference type="GO" id="GO:0003857">
    <property type="term" value="F:(3S)-3-hydroxyacyl-CoA dehydrogenase (NAD+) activity"/>
    <property type="evidence" value="ECO:0007669"/>
    <property type="project" value="UniProtKB-EC"/>
</dbReference>
<dbReference type="FunFam" id="3.40.50.720:FF:000009">
    <property type="entry name" value="Fatty oxidation complex, alpha subunit"/>
    <property type="match status" value="1"/>
</dbReference>
<evidence type="ECO:0000313" key="18">
    <source>
        <dbReference type="EMBL" id="MBA2933860.1"/>
    </source>
</evidence>
<evidence type="ECO:0000256" key="12">
    <source>
        <dbReference type="ARBA" id="ARBA00023239"/>
    </source>
</evidence>
<keyword evidence="12" id="KW-0456">Lyase</keyword>
<accession>A0A838L4N0</accession>
<dbReference type="Gene3D" id="1.10.1040.50">
    <property type="match status" value="1"/>
</dbReference>
<dbReference type="SUPFAM" id="SSF51735">
    <property type="entry name" value="NAD(P)-binding Rossmann-fold domains"/>
    <property type="match status" value="1"/>
</dbReference>
<dbReference type="SUPFAM" id="SSF48179">
    <property type="entry name" value="6-phosphogluconate dehydrogenase C-terminal domain-like"/>
    <property type="match status" value="2"/>
</dbReference>
<dbReference type="GO" id="GO:0006635">
    <property type="term" value="P:fatty acid beta-oxidation"/>
    <property type="evidence" value="ECO:0007669"/>
    <property type="project" value="UniProtKB-UniPathway"/>
</dbReference>
<proteinExistence type="inferred from homology"/>
<dbReference type="GO" id="GO:0004300">
    <property type="term" value="F:enoyl-CoA hydratase activity"/>
    <property type="evidence" value="ECO:0007669"/>
    <property type="project" value="UniProtKB-ARBA"/>
</dbReference>
<evidence type="ECO:0000256" key="7">
    <source>
        <dbReference type="ARBA" id="ARBA00023002"/>
    </source>
</evidence>
<evidence type="ECO:0000256" key="1">
    <source>
        <dbReference type="ARBA" id="ARBA00004275"/>
    </source>
</evidence>
<keyword evidence="10" id="KW-0576">Peroxisome</keyword>
<comment type="similarity">
    <text evidence="15">Belongs to the enoyl-CoA hydratase/isomerase family.</text>
</comment>
<reference evidence="18 19" key="1">
    <citation type="submission" date="2020-07" db="EMBL/GenBank/DDBJ databases">
        <authorList>
            <person name="Sun Q."/>
        </authorList>
    </citation>
    <scope>NUCLEOTIDE SEQUENCE [LARGE SCALE GENOMIC DNA]</scope>
    <source>
        <strain evidence="18 19">CGMCC 1.13654</strain>
    </source>
</reference>
<dbReference type="InterPro" id="IPR036291">
    <property type="entry name" value="NAD(P)-bd_dom_sf"/>
</dbReference>
<keyword evidence="11 18" id="KW-0413">Isomerase</keyword>
<evidence type="ECO:0000256" key="3">
    <source>
        <dbReference type="ARBA" id="ARBA00008750"/>
    </source>
</evidence>
<evidence type="ECO:0000259" key="16">
    <source>
        <dbReference type="Pfam" id="PF00725"/>
    </source>
</evidence>
<dbReference type="InterPro" id="IPR006176">
    <property type="entry name" value="3-OHacyl-CoA_DH_NAD-bd"/>
</dbReference>
<feature type="domain" description="3-hydroxyacyl-CoA dehydrogenase C-terminal" evidence="16">
    <location>
        <begin position="481"/>
        <end position="563"/>
    </location>
</feature>
<evidence type="ECO:0000256" key="4">
    <source>
        <dbReference type="ARBA" id="ARBA00011245"/>
    </source>
</evidence>
<dbReference type="InterPro" id="IPR008927">
    <property type="entry name" value="6-PGluconate_DH-like_C_sf"/>
</dbReference>
<dbReference type="InterPro" id="IPR006108">
    <property type="entry name" value="3HC_DH_C"/>
</dbReference>
<keyword evidence="5" id="KW-0276">Fatty acid metabolism</keyword>
<name>A0A838L4N0_9SPHN</name>
<keyword evidence="9" id="KW-0443">Lipid metabolism</keyword>
<keyword evidence="19" id="KW-1185">Reference proteome</keyword>
<dbReference type="InterPro" id="IPR029045">
    <property type="entry name" value="ClpP/crotonase-like_dom_sf"/>
</dbReference>
<evidence type="ECO:0000259" key="17">
    <source>
        <dbReference type="Pfam" id="PF02737"/>
    </source>
</evidence>
<dbReference type="SUPFAM" id="SSF52096">
    <property type="entry name" value="ClpP/crotonase"/>
    <property type="match status" value="1"/>
</dbReference>
<dbReference type="Pfam" id="PF00725">
    <property type="entry name" value="3HCDH"/>
    <property type="match status" value="2"/>
</dbReference>
<dbReference type="PANTHER" id="PTHR23309:SF49">
    <property type="entry name" value="PEROXISOMAL BIFUNCTIONAL ENZYME"/>
    <property type="match status" value="1"/>
</dbReference>